<keyword evidence="5" id="KW-1185">Reference proteome</keyword>
<evidence type="ECO:0000256" key="1">
    <source>
        <dbReference type="ARBA" id="ARBA00001966"/>
    </source>
</evidence>
<keyword evidence="3" id="KW-0411">Iron-sulfur</keyword>
<proteinExistence type="inferred from homology"/>
<dbReference type="PANTHER" id="PTHR30548:SF2">
    <property type="entry name" value="2-HYDROXYACYL-COA DEHYDRATASE,D-COMPONENT"/>
    <property type="match status" value="1"/>
</dbReference>
<dbReference type="GO" id="GO:0051536">
    <property type="term" value="F:iron-sulfur cluster binding"/>
    <property type="evidence" value="ECO:0007669"/>
    <property type="project" value="UniProtKB-KW"/>
</dbReference>
<dbReference type="GO" id="GO:0016836">
    <property type="term" value="F:hydro-lyase activity"/>
    <property type="evidence" value="ECO:0007669"/>
    <property type="project" value="UniProtKB-ARBA"/>
</dbReference>
<organism evidence="4 5">
    <name type="scientific">Anaeromicropila herbilytica</name>
    <dbReference type="NCBI Taxonomy" id="2785025"/>
    <lineage>
        <taxon>Bacteria</taxon>
        <taxon>Bacillati</taxon>
        <taxon>Bacillota</taxon>
        <taxon>Clostridia</taxon>
        <taxon>Lachnospirales</taxon>
        <taxon>Lachnospiraceae</taxon>
        <taxon>Anaeromicropila</taxon>
    </lineage>
</organism>
<accession>A0A7R7ICV2</accession>
<dbReference type="RefSeq" id="WP_271712288.1">
    <property type="nucleotide sequence ID" value="NZ_AP024169.1"/>
</dbReference>
<dbReference type="KEGG" id="ahb:bsdtb5_24380"/>
<evidence type="ECO:0000313" key="4">
    <source>
        <dbReference type="EMBL" id="BCN31143.1"/>
    </source>
</evidence>
<dbReference type="EMBL" id="AP024169">
    <property type="protein sequence ID" value="BCN31143.1"/>
    <property type="molecule type" value="Genomic_DNA"/>
</dbReference>
<dbReference type="Gene3D" id="3.40.50.11890">
    <property type="match status" value="1"/>
</dbReference>
<dbReference type="Gene3D" id="3.40.50.11900">
    <property type="match status" value="1"/>
</dbReference>
<dbReference type="Pfam" id="PF06050">
    <property type="entry name" value="HGD-D"/>
    <property type="match status" value="1"/>
</dbReference>
<dbReference type="Proteomes" id="UP000595897">
    <property type="component" value="Chromosome"/>
</dbReference>
<comment type="similarity">
    <text evidence="2">Belongs to the FldB/FldC dehydratase alpha/beta subunit family.</text>
</comment>
<evidence type="ECO:0000256" key="3">
    <source>
        <dbReference type="ARBA" id="ARBA00023014"/>
    </source>
</evidence>
<protein>
    <submittedName>
        <fullName evidence="4">2-hydroxyacyl-CoA dehydratase,D-component</fullName>
    </submittedName>
</protein>
<dbReference type="InterPro" id="IPR010327">
    <property type="entry name" value="FldB/FldC_alpha/beta"/>
</dbReference>
<dbReference type="AlphaFoldDB" id="A0A7R7ICV2"/>
<dbReference type="PANTHER" id="PTHR30548">
    <property type="entry name" value="2-HYDROXYGLUTARYL-COA DEHYDRATASE, D-COMPONENT-RELATED"/>
    <property type="match status" value="1"/>
</dbReference>
<keyword evidence="3" id="KW-0408">Iron</keyword>
<gene>
    <name evidence="4" type="ORF">bsdtb5_24380</name>
</gene>
<evidence type="ECO:0000256" key="2">
    <source>
        <dbReference type="ARBA" id="ARBA00005806"/>
    </source>
</evidence>
<comment type="cofactor">
    <cofactor evidence="1">
        <name>[4Fe-4S] cluster</name>
        <dbReference type="ChEBI" id="CHEBI:49883"/>
    </cofactor>
</comment>
<sequence>MQIIKKYGEQIKKNVDANPKKALNMIKLGLDYENIRTKVFPDKGLPRAYQKLNHMAVNSTLKALKCPEKSVWTNIFTPVEIIQCFGLNPISLECLSSFISGFQCEDYFIDYAENSGIAPTLCSYHKNFIGAVDSGVLPKPVFSVTTSMVCDGNINTFRYLTEKHQIAEYMLDIPHEYSIEAESYVVEQLKEMIVMLEEKFQMKLDMNELKETLKRENESKAYYKQFLKEQIDRYYPNTLTMNLFMLFATHLNIGTKEALDFFQLLAKDIKKYPKSNGTSLFWVHLFPYYQETLKSYFNCNEDYQIKACDLNLDYMEELDIEHPLETLAKKMILNIYNGSFERKVELVSQLVKEYKSDALIHFCHWGCKQSSGGVMLLKEEMKKLGVPMLILDGDGMDRRNSHDGQIKTRLEAFLEMIETGKDDIDDRLCV</sequence>
<name>A0A7R7ICV2_9FIRM</name>
<reference evidence="4 5" key="1">
    <citation type="submission" date="2020-11" db="EMBL/GenBank/DDBJ databases">
        <title>Draft genome sequencing of a Lachnospiraceae strain isolated from anoxic soil subjected to BSD treatment.</title>
        <authorList>
            <person name="Uek A."/>
            <person name="Tonouchi A."/>
        </authorList>
    </citation>
    <scope>NUCLEOTIDE SEQUENCE [LARGE SCALE GENOMIC DNA]</scope>
    <source>
        <strain evidence="4 5">TB5</strain>
    </source>
</reference>
<keyword evidence="3" id="KW-0479">Metal-binding</keyword>
<evidence type="ECO:0000313" key="5">
    <source>
        <dbReference type="Proteomes" id="UP000595897"/>
    </source>
</evidence>